<dbReference type="AlphaFoldDB" id="A0A4R7C3N2"/>
<dbReference type="SMART" id="SM00852">
    <property type="entry name" value="MoCF_biosynth"/>
    <property type="match status" value="1"/>
</dbReference>
<dbReference type="CDD" id="cd03522">
    <property type="entry name" value="MoeA_like"/>
    <property type="match status" value="1"/>
</dbReference>
<dbReference type="EMBL" id="SNZR01000011">
    <property type="protein sequence ID" value="TDR93018.1"/>
    <property type="molecule type" value="Genomic_DNA"/>
</dbReference>
<protein>
    <submittedName>
        <fullName evidence="3">Molybdenum cofactor cytidylyltransferase</fullName>
    </submittedName>
</protein>
<keyword evidence="3" id="KW-0808">Transferase</keyword>
<evidence type="ECO:0000256" key="1">
    <source>
        <dbReference type="SAM" id="MobiDB-lite"/>
    </source>
</evidence>
<name>A0A4R7C3N2_9HYPH</name>
<dbReference type="Gene3D" id="3.40.980.10">
    <property type="entry name" value="MoaB/Mog-like domain"/>
    <property type="match status" value="1"/>
</dbReference>
<dbReference type="UniPathway" id="UPA00344"/>
<dbReference type="InterPro" id="IPR001453">
    <property type="entry name" value="MoaB/Mog_dom"/>
</dbReference>
<evidence type="ECO:0000259" key="2">
    <source>
        <dbReference type="SMART" id="SM00852"/>
    </source>
</evidence>
<dbReference type="GO" id="GO:0016779">
    <property type="term" value="F:nucleotidyltransferase activity"/>
    <property type="evidence" value="ECO:0007669"/>
    <property type="project" value="UniProtKB-KW"/>
</dbReference>
<dbReference type="SUPFAM" id="SSF53218">
    <property type="entry name" value="Molybdenum cofactor biosynthesis proteins"/>
    <property type="match status" value="1"/>
</dbReference>
<dbReference type="OrthoDB" id="9779263at2"/>
<dbReference type="RefSeq" id="WP_133768054.1">
    <property type="nucleotide sequence ID" value="NZ_SNZR01000011.1"/>
</dbReference>
<organism evidence="3 4">
    <name type="scientific">Enterovirga rhinocerotis</name>
    <dbReference type="NCBI Taxonomy" id="1339210"/>
    <lineage>
        <taxon>Bacteria</taxon>
        <taxon>Pseudomonadati</taxon>
        <taxon>Pseudomonadota</taxon>
        <taxon>Alphaproteobacteria</taxon>
        <taxon>Hyphomicrobiales</taxon>
        <taxon>Methylobacteriaceae</taxon>
        <taxon>Enterovirga</taxon>
    </lineage>
</organism>
<sequence length="347" mass="36066">MKFGVIPVGEAIGAIAAHSVRAESVALRKGQPISAELASALRAAGIETVVAARLDHGDVSEDAAAGGLAVTLAGMGVRVEPPFTGRSNLFAERPGILLVDSRTVDGINAIDEAITVATLPTFKPVVEGEMIGTVKIIPYGIESRLLGQAIGVAHSGRPLEIAPYRLRRVGAISTLTPGFKIGIVEKTLRVFGERLAPAGAGLVAASACAHATDDLREELLSRIDEVELLVVFGASAIADRRDVIPAAIEAAGGRIEHFGMPVDPGNLLLVGELRGKPVLGAPGCARSPKENGFDWVLTRLLAGLPVTRRDITAMGVGGLLMETVSRGQPRAGGAPDETTDPDEEDER</sequence>
<evidence type="ECO:0000313" key="4">
    <source>
        <dbReference type="Proteomes" id="UP000295122"/>
    </source>
</evidence>
<feature type="compositionally biased region" description="Acidic residues" evidence="1">
    <location>
        <begin position="337"/>
        <end position="347"/>
    </location>
</feature>
<evidence type="ECO:0000313" key="3">
    <source>
        <dbReference type="EMBL" id="TDR93018.1"/>
    </source>
</evidence>
<dbReference type="Proteomes" id="UP000295122">
    <property type="component" value="Unassembled WGS sequence"/>
</dbReference>
<feature type="domain" description="MoaB/Mog" evidence="2">
    <location>
        <begin position="170"/>
        <end position="302"/>
    </location>
</feature>
<comment type="caution">
    <text evidence="3">The sequence shown here is derived from an EMBL/GenBank/DDBJ whole genome shotgun (WGS) entry which is preliminary data.</text>
</comment>
<gene>
    <name evidence="3" type="ORF">EV668_0265</name>
</gene>
<dbReference type="InterPro" id="IPR036425">
    <property type="entry name" value="MoaB/Mog-like_dom_sf"/>
</dbReference>
<proteinExistence type="predicted"/>
<keyword evidence="3" id="KW-0548">Nucleotidyltransferase</keyword>
<keyword evidence="4" id="KW-1185">Reference proteome</keyword>
<accession>A0A4R7C3N2</accession>
<reference evidence="3 4" key="1">
    <citation type="submission" date="2019-03" db="EMBL/GenBank/DDBJ databases">
        <title>Genomic Encyclopedia of Type Strains, Phase IV (KMG-IV): sequencing the most valuable type-strain genomes for metagenomic binning, comparative biology and taxonomic classification.</title>
        <authorList>
            <person name="Goeker M."/>
        </authorList>
    </citation>
    <scope>NUCLEOTIDE SEQUENCE [LARGE SCALE GENOMIC DNA]</scope>
    <source>
        <strain evidence="3 4">DSM 25903</strain>
    </source>
</reference>
<feature type="region of interest" description="Disordered" evidence="1">
    <location>
        <begin position="323"/>
        <end position="347"/>
    </location>
</feature>